<keyword evidence="3" id="KW-1185">Reference proteome</keyword>
<dbReference type="FunFam" id="3.40.50.1820:FF:000255">
    <property type="entry name" value="Alpha/beta hydrolase, putative"/>
    <property type="match status" value="1"/>
</dbReference>
<accession>A0A6A6AL72</accession>
<dbReference type="OrthoDB" id="10249433at2759"/>
<dbReference type="GeneID" id="54410607"/>
<evidence type="ECO:0000313" key="3">
    <source>
        <dbReference type="Proteomes" id="UP000799771"/>
    </source>
</evidence>
<dbReference type="RefSeq" id="XP_033526222.1">
    <property type="nucleotide sequence ID" value="XM_033670175.1"/>
</dbReference>
<sequence length="308" mass="34068">MSTEEGWHTVEDGQKLYTKTWKTNGPAVARVAFIHGFSDHSKLGTYGEFFPTLASRGIEVYGFDQRGWGRSVTKPSERGHTGPTTRVLDDMTSFLKTLIPSPVPLFLMGHSMGGGETVCYAAQGPAEIRKHIRGYLLESPFIDFTEAGRPSFVTAYVGRLVGYLLPQRQLTNRIDPNQISRDPVANQRCAEDELCHGTGTLEGLSGLMDRTADLAAGNIVIPDDAGEGGVTRLWFGHGTKDLLTDYAATKRFVEALQVKDLEFKTYDGWFHQLHSEPDGDKEIFFDDVGKWILARSTDPVQEGAKPKL</sequence>
<dbReference type="InterPro" id="IPR029058">
    <property type="entry name" value="AB_hydrolase_fold"/>
</dbReference>
<protein>
    <submittedName>
        <fullName evidence="2">Alpha/beta-hydrolase</fullName>
    </submittedName>
</protein>
<dbReference type="AlphaFoldDB" id="A0A6A6AL72"/>
<name>A0A6A6AL72_9PLEO</name>
<dbReference type="EMBL" id="ML977501">
    <property type="protein sequence ID" value="KAF2131835.1"/>
    <property type="molecule type" value="Genomic_DNA"/>
</dbReference>
<dbReference type="InterPro" id="IPR051044">
    <property type="entry name" value="MAG_DAG_Lipase"/>
</dbReference>
<keyword evidence="2" id="KW-0378">Hydrolase</keyword>
<dbReference type="PANTHER" id="PTHR11614">
    <property type="entry name" value="PHOSPHOLIPASE-RELATED"/>
    <property type="match status" value="1"/>
</dbReference>
<feature type="domain" description="Serine aminopeptidase S33" evidence="1">
    <location>
        <begin position="27"/>
        <end position="278"/>
    </location>
</feature>
<evidence type="ECO:0000259" key="1">
    <source>
        <dbReference type="Pfam" id="PF12146"/>
    </source>
</evidence>
<organism evidence="2 3">
    <name type="scientific">Dothidotthia symphoricarpi CBS 119687</name>
    <dbReference type="NCBI Taxonomy" id="1392245"/>
    <lineage>
        <taxon>Eukaryota</taxon>
        <taxon>Fungi</taxon>
        <taxon>Dikarya</taxon>
        <taxon>Ascomycota</taxon>
        <taxon>Pezizomycotina</taxon>
        <taxon>Dothideomycetes</taxon>
        <taxon>Pleosporomycetidae</taxon>
        <taxon>Pleosporales</taxon>
        <taxon>Dothidotthiaceae</taxon>
        <taxon>Dothidotthia</taxon>
    </lineage>
</organism>
<evidence type="ECO:0000313" key="2">
    <source>
        <dbReference type="EMBL" id="KAF2131835.1"/>
    </source>
</evidence>
<dbReference type="GO" id="GO:0016787">
    <property type="term" value="F:hydrolase activity"/>
    <property type="evidence" value="ECO:0007669"/>
    <property type="project" value="UniProtKB-KW"/>
</dbReference>
<dbReference type="Gene3D" id="3.40.50.1820">
    <property type="entry name" value="alpha/beta hydrolase"/>
    <property type="match status" value="1"/>
</dbReference>
<dbReference type="Proteomes" id="UP000799771">
    <property type="component" value="Unassembled WGS sequence"/>
</dbReference>
<gene>
    <name evidence="2" type="ORF">P153DRAFT_382728</name>
</gene>
<reference evidence="2" key="1">
    <citation type="journal article" date="2020" name="Stud. Mycol.">
        <title>101 Dothideomycetes genomes: a test case for predicting lifestyles and emergence of pathogens.</title>
        <authorList>
            <person name="Haridas S."/>
            <person name="Albert R."/>
            <person name="Binder M."/>
            <person name="Bloem J."/>
            <person name="Labutti K."/>
            <person name="Salamov A."/>
            <person name="Andreopoulos B."/>
            <person name="Baker S."/>
            <person name="Barry K."/>
            <person name="Bills G."/>
            <person name="Bluhm B."/>
            <person name="Cannon C."/>
            <person name="Castanera R."/>
            <person name="Culley D."/>
            <person name="Daum C."/>
            <person name="Ezra D."/>
            <person name="Gonzalez J."/>
            <person name="Henrissat B."/>
            <person name="Kuo A."/>
            <person name="Liang C."/>
            <person name="Lipzen A."/>
            <person name="Lutzoni F."/>
            <person name="Magnuson J."/>
            <person name="Mondo S."/>
            <person name="Nolan M."/>
            <person name="Ohm R."/>
            <person name="Pangilinan J."/>
            <person name="Park H.-J."/>
            <person name="Ramirez L."/>
            <person name="Alfaro M."/>
            <person name="Sun H."/>
            <person name="Tritt A."/>
            <person name="Yoshinaga Y."/>
            <person name="Zwiers L.-H."/>
            <person name="Turgeon B."/>
            <person name="Goodwin S."/>
            <person name="Spatafora J."/>
            <person name="Crous P."/>
            <person name="Grigoriev I."/>
        </authorList>
    </citation>
    <scope>NUCLEOTIDE SEQUENCE</scope>
    <source>
        <strain evidence="2">CBS 119687</strain>
    </source>
</reference>
<proteinExistence type="predicted"/>
<dbReference type="SUPFAM" id="SSF53474">
    <property type="entry name" value="alpha/beta-Hydrolases"/>
    <property type="match status" value="1"/>
</dbReference>
<dbReference type="InterPro" id="IPR022742">
    <property type="entry name" value="Hydrolase_4"/>
</dbReference>
<dbReference type="Pfam" id="PF12146">
    <property type="entry name" value="Hydrolase_4"/>
    <property type="match status" value="1"/>
</dbReference>